<dbReference type="Gene3D" id="3.20.20.80">
    <property type="entry name" value="Glycosidases"/>
    <property type="match status" value="1"/>
</dbReference>
<dbReference type="Pfam" id="PF03659">
    <property type="entry name" value="Glyco_hydro_71"/>
    <property type="match status" value="1"/>
</dbReference>
<dbReference type="RefSeq" id="XP_056476653.1">
    <property type="nucleotide sequence ID" value="XM_056616296.1"/>
</dbReference>
<dbReference type="AlphaFoldDB" id="A0A9W9KF14"/>
<keyword evidence="3" id="KW-1185">Reference proteome</keyword>
<feature type="non-terminal residue" evidence="2">
    <location>
        <position position="1"/>
    </location>
</feature>
<organism evidence="2 3">
    <name type="scientific">Penicillium argentinense</name>
    <dbReference type="NCBI Taxonomy" id="1131581"/>
    <lineage>
        <taxon>Eukaryota</taxon>
        <taxon>Fungi</taxon>
        <taxon>Dikarya</taxon>
        <taxon>Ascomycota</taxon>
        <taxon>Pezizomycotina</taxon>
        <taxon>Eurotiomycetes</taxon>
        <taxon>Eurotiomycetidae</taxon>
        <taxon>Eurotiales</taxon>
        <taxon>Aspergillaceae</taxon>
        <taxon>Penicillium</taxon>
    </lineage>
</organism>
<feature type="signal peptide" evidence="1">
    <location>
        <begin position="1"/>
        <end position="20"/>
    </location>
</feature>
<sequence>MASKMLSLILVGLLMPFIMGSPTLPRSVSTSTAQSSNASGTSDKLVFCHFMMGITSSRQSANDYDNDMKSAKDHGIDAFALNIGTDIYTTPQLIYAYTSAARNNMKVFLSFDFNWWNTQQCSTIGATIKQFASHPAQLKVDGKVFVSSFQGDGIDVESMAAAAGHEIFFAPNYHPQAGNFGSVQGALNWMAWPSNGQNKAPSDGLNVSVAEGDESYGSALGGKPYIAPASAWFSTHFGSEVSYSKNWVFPSDLLWYRRWREILRLRPRFVEIITWNDYGESHYIGPLSSPHDDNGASKWVMDMPHTGWLEMSKPFIAAYKAGSDCPLKYIDEEKLVYWYRPTKRDIDCDATDTTMSGNPSNASGNFFAGRPNGWESMTDEVFVVALLKKPAQVRVQSGGQSHVFAAPAGISAHAVPMGVGRQEFAVRREGRTILSGRSLKEVEERCVCGIYNFNAYVGTLPATATIDRLQPAGLASLSQGLSVACPTNTLGSVTAVATAVAT</sequence>
<comment type="caution">
    <text evidence="2">The sequence shown here is derived from an EMBL/GenBank/DDBJ whole genome shotgun (WGS) entry which is preliminary data.</text>
</comment>
<name>A0A9W9KF14_9EURO</name>
<protein>
    <submittedName>
        <fullName evidence="2">Alpha-1-3-glucanase/mutanase</fullName>
    </submittedName>
</protein>
<dbReference type="CDD" id="cd11577">
    <property type="entry name" value="GH71"/>
    <property type="match status" value="1"/>
</dbReference>
<evidence type="ECO:0000256" key="1">
    <source>
        <dbReference type="SAM" id="SignalP"/>
    </source>
</evidence>
<dbReference type="InterPro" id="IPR005197">
    <property type="entry name" value="Glyco_hydro_71"/>
</dbReference>
<accession>A0A9W9KF14</accession>
<reference evidence="2" key="1">
    <citation type="submission" date="2022-11" db="EMBL/GenBank/DDBJ databases">
        <authorList>
            <person name="Petersen C."/>
        </authorList>
    </citation>
    <scope>NUCLEOTIDE SEQUENCE</scope>
    <source>
        <strain evidence="2">IBT 30761</strain>
    </source>
</reference>
<dbReference type="GeneID" id="81355275"/>
<reference evidence="2" key="2">
    <citation type="journal article" date="2023" name="IMA Fungus">
        <title>Comparative genomic study of the Penicillium genus elucidates a diverse pangenome and 15 lateral gene transfer events.</title>
        <authorList>
            <person name="Petersen C."/>
            <person name="Sorensen T."/>
            <person name="Nielsen M.R."/>
            <person name="Sondergaard T.E."/>
            <person name="Sorensen J.L."/>
            <person name="Fitzpatrick D.A."/>
            <person name="Frisvad J.C."/>
            <person name="Nielsen K.L."/>
        </authorList>
    </citation>
    <scope>NUCLEOTIDE SEQUENCE</scope>
    <source>
        <strain evidence="2">IBT 30761</strain>
    </source>
</reference>
<evidence type="ECO:0000313" key="3">
    <source>
        <dbReference type="Proteomes" id="UP001149074"/>
    </source>
</evidence>
<keyword evidence="1" id="KW-0732">Signal</keyword>
<proteinExistence type="predicted"/>
<dbReference type="OrthoDB" id="3257981at2759"/>
<feature type="chain" id="PRO_5040852025" evidence="1">
    <location>
        <begin position="21"/>
        <end position="502"/>
    </location>
</feature>
<dbReference type="EMBL" id="JAPQKI010000004">
    <property type="protein sequence ID" value="KAJ5103273.1"/>
    <property type="molecule type" value="Genomic_DNA"/>
</dbReference>
<evidence type="ECO:0000313" key="2">
    <source>
        <dbReference type="EMBL" id="KAJ5103273.1"/>
    </source>
</evidence>
<dbReference type="GO" id="GO:0051118">
    <property type="term" value="F:glucan endo-1,3-alpha-glucosidase activity"/>
    <property type="evidence" value="ECO:0007669"/>
    <property type="project" value="InterPro"/>
</dbReference>
<dbReference type="Proteomes" id="UP001149074">
    <property type="component" value="Unassembled WGS sequence"/>
</dbReference>
<gene>
    <name evidence="2" type="ORF">N7532_003802</name>
</gene>